<evidence type="ECO:0000313" key="2">
    <source>
        <dbReference type="Proteomes" id="UP000683511"/>
    </source>
</evidence>
<dbReference type="AlphaFoldDB" id="A0A975T8R3"/>
<dbReference type="Proteomes" id="UP000683511">
    <property type="component" value="Chromosome"/>
</dbReference>
<reference evidence="1" key="1">
    <citation type="submission" date="2017-04" db="EMBL/GenBank/DDBJ databases">
        <title>Genome deletions in a multicellular cyanobacterial endosymbiont for morphological adaptation in marine diatoms.</title>
        <authorList>
            <person name="Wang Y."/>
            <person name="Gao H."/>
            <person name="Li R."/>
            <person name="Xu X."/>
        </authorList>
    </citation>
    <scope>NUCLEOTIDE SEQUENCE</scope>
    <source>
        <strain evidence="1">FACHB 800</strain>
    </source>
</reference>
<name>A0A975T8R3_9NOST</name>
<dbReference type="KEGG" id="rsin:B6N60_02692"/>
<sequence length="41" mass="4581">MRLATTLLCFAYSGDRQKLTDAIRNFDVLNSALSTILISTF</sequence>
<gene>
    <name evidence="1" type="ORF">B6N60_02692</name>
</gene>
<evidence type="ECO:0000313" key="1">
    <source>
        <dbReference type="EMBL" id="QXE23990.1"/>
    </source>
</evidence>
<proteinExistence type="predicted"/>
<protein>
    <submittedName>
        <fullName evidence="1">Uncharacterized protein</fullName>
    </submittedName>
</protein>
<accession>A0A975T8R3</accession>
<keyword evidence="2" id="KW-1185">Reference proteome</keyword>
<dbReference type="EMBL" id="CP021056">
    <property type="protein sequence ID" value="QXE23990.1"/>
    <property type="molecule type" value="Genomic_DNA"/>
</dbReference>
<organism evidence="1 2">
    <name type="scientific">Richelia sinica FACHB-800</name>
    <dbReference type="NCBI Taxonomy" id="1357546"/>
    <lineage>
        <taxon>Bacteria</taxon>
        <taxon>Bacillati</taxon>
        <taxon>Cyanobacteriota</taxon>
        <taxon>Cyanophyceae</taxon>
        <taxon>Nostocales</taxon>
        <taxon>Nostocaceae</taxon>
        <taxon>Richelia</taxon>
    </lineage>
</organism>